<evidence type="ECO:0000256" key="1">
    <source>
        <dbReference type="ARBA" id="ARBA00022729"/>
    </source>
</evidence>
<keyword evidence="3" id="KW-0325">Glycoprotein</keyword>
<keyword evidence="1" id="KW-0732">Signal</keyword>
<feature type="repeat" description="NHL" evidence="4">
    <location>
        <begin position="67"/>
        <end position="108"/>
    </location>
</feature>
<dbReference type="Proteomes" id="UP001438953">
    <property type="component" value="Unassembled WGS sequence"/>
</dbReference>
<evidence type="ECO:0000256" key="3">
    <source>
        <dbReference type="ARBA" id="ARBA00023180"/>
    </source>
</evidence>
<dbReference type="RefSeq" id="WP_350938987.1">
    <property type="nucleotide sequence ID" value="NZ_JAYWLC010000022.1"/>
</dbReference>
<evidence type="ECO:0000256" key="2">
    <source>
        <dbReference type="ARBA" id="ARBA00022737"/>
    </source>
</evidence>
<dbReference type="EMBL" id="JAYWLC010000022">
    <property type="protein sequence ID" value="MER5173611.1"/>
    <property type="molecule type" value="Genomic_DNA"/>
</dbReference>
<dbReference type="PANTHER" id="PTHR10680">
    <property type="entry name" value="PEPTIDYL-GLYCINE ALPHA-AMIDATING MONOOXYGENASE"/>
    <property type="match status" value="1"/>
</dbReference>
<feature type="repeat" description="NHL" evidence="4">
    <location>
        <begin position="160"/>
        <end position="203"/>
    </location>
</feature>
<keyword evidence="2" id="KW-0677">Repeat</keyword>
<dbReference type="SUPFAM" id="SSF101898">
    <property type="entry name" value="NHL repeat"/>
    <property type="match status" value="1"/>
</dbReference>
<sequence length="285" mass="30399">MNSSSELRLAIGQQLYRIESPFGALPADTGTVSDVAGAPDGSICLLTRRDPRVSAPADCVHVLDRGGALLRSWGAGRITDAHKIAIDAQARVWVVDRDAHEVVVFDMQGQELMAIGQRHGPGQPFNHPTDVAFLSDGGFVVTDGYAGAQVHVFGPEGEPVCAFGSLGRGPGQFIVPHGVAVLSADRIVVADRENDRVQIFSREGEVLGVFDVFCRPMDVFVDAQDTIFVTDAIPTLTRINDRGEVLGRGRGSLNGPHGFSEGRSGEILLAETNPSRLSRLIPIVA</sequence>
<evidence type="ECO:0000313" key="5">
    <source>
        <dbReference type="EMBL" id="MER5173611.1"/>
    </source>
</evidence>
<dbReference type="PANTHER" id="PTHR10680:SF28">
    <property type="entry name" value="SMP-30_GLUCONOLACTONASE_LRE-LIKE REGION DOMAIN-CONTAINING PROTEIN"/>
    <property type="match status" value="1"/>
</dbReference>
<reference evidence="5 6" key="1">
    <citation type="submission" date="2024-06" db="EMBL/GenBank/DDBJ databases">
        <title>Thioclava kandeliae sp. nov. from a rhizosphere soil sample of Kandelia candel in a mangrove.</title>
        <authorList>
            <person name="Mu T."/>
        </authorList>
    </citation>
    <scope>NUCLEOTIDE SEQUENCE [LARGE SCALE GENOMIC DNA]</scope>
    <source>
        <strain evidence="5 6">CPCC 100088</strain>
    </source>
</reference>
<evidence type="ECO:0000313" key="6">
    <source>
        <dbReference type="Proteomes" id="UP001438953"/>
    </source>
</evidence>
<dbReference type="InterPro" id="IPR001258">
    <property type="entry name" value="NHL_repeat"/>
</dbReference>
<evidence type="ECO:0000256" key="4">
    <source>
        <dbReference type="PROSITE-ProRule" id="PRU00504"/>
    </source>
</evidence>
<dbReference type="Gene3D" id="2.120.10.30">
    <property type="entry name" value="TolB, C-terminal domain"/>
    <property type="match status" value="1"/>
</dbReference>
<dbReference type="InterPro" id="IPR011042">
    <property type="entry name" value="6-blade_b-propeller_TolB-like"/>
</dbReference>
<dbReference type="PROSITE" id="PS51125">
    <property type="entry name" value="NHL"/>
    <property type="match status" value="3"/>
</dbReference>
<keyword evidence="6" id="KW-1185">Reference proteome</keyword>
<comment type="caution">
    <text evidence="5">The sequence shown here is derived from an EMBL/GenBank/DDBJ whole genome shotgun (WGS) entry which is preliminary data.</text>
</comment>
<proteinExistence type="predicted"/>
<feature type="repeat" description="NHL" evidence="4">
    <location>
        <begin position="113"/>
        <end position="156"/>
    </location>
</feature>
<dbReference type="Pfam" id="PF01436">
    <property type="entry name" value="NHL"/>
    <property type="match status" value="2"/>
</dbReference>
<organism evidence="5 6">
    <name type="scientific">Thioclava kandeliae</name>
    <dbReference type="NCBI Taxonomy" id="3070818"/>
    <lineage>
        <taxon>Bacteria</taxon>
        <taxon>Pseudomonadati</taxon>
        <taxon>Pseudomonadota</taxon>
        <taxon>Alphaproteobacteria</taxon>
        <taxon>Rhodobacterales</taxon>
        <taxon>Paracoccaceae</taxon>
        <taxon>Thioclava</taxon>
    </lineage>
</organism>
<name>A0ABV1SM25_9RHOB</name>
<gene>
    <name evidence="5" type="ORF">VSX56_17740</name>
</gene>
<accession>A0ABV1SM25</accession>
<protein>
    <submittedName>
        <fullName evidence="5">Peptidase</fullName>
    </submittedName>
</protein>